<sequence>MAGPTLQIFWPSDVEIISGFFFGWRSSPTAIAVAGILKSSTLDLAGRHLHRVVASKEWGDPKGLCRMDPLILGKCSKARDGRSSAPTLEFSAAQLDSITENMALEFLFYRRPSLRMMRYFSLDPLQLDITTAKNAETVTEQGSPLSSRMKALHHADFTRPHARPTGIVTTVNHVNPQAQQAR</sequence>
<accession>A0A067M691</accession>
<dbReference type="Proteomes" id="UP000027195">
    <property type="component" value="Unassembled WGS sequence"/>
</dbReference>
<proteinExistence type="predicted"/>
<gene>
    <name evidence="1" type="ORF">BOTBODRAFT_611381</name>
</gene>
<reference evidence="2" key="1">
    <citation type="journal article" date="2014" name="Proc. Natl. Acad. Sci. U.S.A.">
        <title>Extensive sampling of basidiomycete genomes demonstrates inadequacy of the white-rot/brown-rot paradigm for wood decay fungi.</title>
        <authorList>
            <person name="Riley R."/>
            <person name="Salamov A.A."/>
            <person name="Brown D.W."/>
            <person name="Nagy L.G."/>
            <person name="Floudas D."/>
            <person name="Held B.W."/>
            <person name="Levasseur A."/>
            <person name="Lombard V."/>
            <person name="Morin E."/>
            <person name="Otillar R."/>
            <person name="Lindquist E.A."/>
            <person name="Sun H."/>
            <person name="LaButti K.M."/>
            <person name="Schmutz J."/>
            <person name="Jabbour D."/>
            <person name="Luo H."/>
            <person name="Baker S.E."/>
            <person name="Pisabarro A.G."/>
            <person name="Walton J.D."/>
            <person name="Blanchette R.A."/>
            <person name="Henrissat B."/>
            <person name="Martin F."/>
            <person name="Cullen D."/>
            <person name="Hibbett D.S."/>
            <person name="Grigoriev I.V."/>
        </authorList>
    </citation>
    <scope>NUCLEOTIDE SEQUENCE [LARGE SCALE GENOMIC DNA]</scope>
    <source>
        <strain evidence="2">FD-172 SS1</strain>
    </source>
</reference>
<organism evidence="1 2">
    <name type="scientific">Botryobasidium botryosum (strain FD-172 SS1)</name>
    <dbReference type="NCBI Taxonomy" id="930990"/>
    <lineage>
        <taxon>Eukaryota</taxon>
        <taxon>Fungi</taxon>
        <taxon>Dikarya</taxon>
        <taxon>Basidiomycota</taxon>
        <taxon>Agaricomycotina</taxon>
        <taxon>Agaricomycetes</taxon>
        <taxon>Cantharellales</taxon>
        <taxon>Botryobasidiaceae</taxon>
        <taxon>Botryobasidium</taxon>
    </lineage>
</organism>
<evidence type="ECO:0000313" key="2">
    <source>
        <dbReference type="Proteomes" id="UP000027195"/>
    </source>
</evidence>
<dbReference type="EMBL" id="KL198109">
    <property type="protein sequence ID" value="KDQ07352.1"/>
    <property type="molecule type" value="Genomic_DNA"/>
</dbReference>
<dbReference type="InParanoid" id="A0A067M691"/>
<dbReference type="HOGENOM" id="CLU_1481761_0_0_1"/>
<dbReference type="OrthoDB" id="3187155at2759"/>
<protein>
    <submittedName>
        <fullName evidence="1">Uncharacterized protein</fullName>
    </submittedName>
</protein>
<evidence type="ECO:0000313" key="1">
    <source>
        <dbReference type="EMBL" id="KDQ07352.1"/>
    </source>
</evidence>
<dbReference type="AlphaFoldDB" id="A0A067M691"/>
<name>A0A067M691_BOTB1</name>
<keyword evidence="2" id="KW-1185">Reference proteome</keyword>